<name>A0A941AXW5_9FLAO</name>
<feature type="chain" id="PRO_5037346779" evidence="1">
    <location>
        <begin position="24"/>
        <end position="87"/>
    </location>
</feature>
<dbReference type="EMBL" id="JAGFBV010000003">
    <property type="protein sequence ID" value="MBP4137052.1"/>
    <property type="molecule type" value="Genomic_DNA"/>
</dbReference>
<feature type="signal peptide" evidence="1">
    <location>
        <begin position="1"/>
        <end position="23"/>
    </location>
</feature>
<gene>
    <name evidence="2" type="ORF">J3495_03040</name>
</gene>
<evidence type="ECO:0000313" key="3">
    <source>
        <dbReference type="Proteomes" id="UP000675047"/>
    </source>
</evidence>
<evidence type="ECO:0000256" key="1">
    <source>
        <dbReference type="SAM" id="SignalP"/>
    </source>
</evidence>
<evidence type="ECO:0000313" key="2">
    <source>
        <dbReference type="EMBL" id="MBP4137052.1"/>
    </source>
</evidence>
<protein>
    <submittedName>
        <fullName evidence="2">Uncharacterized protein</fullName>
    </submittedName>
</protein>
<dbReference type="Proteomes" id="UP000675047">
    <property type="component" value="Unassembled WGS sequence"/>
</dbReference>
<sequence length="87" mass="9984">MKSKLFVSGVLIFVLWLTFSCTNDDYEIPQDNYGELKAVPTNQLNNFDEKANMQYLQDTVLPNVIQEENVTTTIYGDPSNPRPPRKD</sequence>
<proteinExistence type="predicted"/>
<keyword evidence="1" id="KW-0732">Signal</keyword>
<organism evidence="2 3">
    <name type="scientific">Flavobacterium geliluteum</name>
    <dbReference type="NCBI Taxonomy" id="2816120"/>
    <lineage>
        <taxon>Bacteria</taxon>
        <taxon>Pseudomonadati</taxon>
        <taxon>Bacteroidota</taxon>
        <taxon>Flavobacteriia</taxon>
        <taxon>Flavobacteriales</taxon>
        <taxon>Flavobacteriaceae</taxon>
        <taxon>Flavobacterium</taxon>
    </lineage>
</organism>
<comment type="caution">
    <text evidence="2">The sequence shown here is derived from an EMBL/GenBank/DDBJ whole genome shotgun (WGS) entry which is preliminary data.</text>
</comment>
<keyword evidence="3" id="KW-1185">Reference proteome</keyword>
<reference evidence="2 3" key="1">
    <citation type="submission" date="2021-03" db="EMBL/GenBank/DDBJ databases">
        <title>Flavobacterium Flabelliformis Sp. Nov. And Flavobacterium Geliluteum Sp. Nov., Two Novel Multidrug Resistant Psychrophilic Species Isolated From Antarctica.</title>
        <authorList>
            <person name="Kralova S."/>
            <person name="Busse H.J."/>
            <person name="Bezdicek M."/>
            <person name="Nykrynova M."/>
            <person name="Kroupova E."/>
            <person name="Krsek D."/>
            <person name="Sedlacek I."/>
        </authorList>
    </citation>
    <scope>NUCLEOTIDE SEQUENCE [LARGE SCALE GENOMIC DNA]</scope>
    <source>
        <strain evidence="2 3">P7388</strain>
    </source>
</reference>
<dbReference type="PROSITE" id="PS51257">
    <property type="entry name" value="PROKAR_LIPOPROTEIN"/>
    <property type="match status" value="1"/>
</dbReference>
<accession>A0A941AXW5</accession>
<dbReference type="AlphaFoldDB" id="A0A941AXW5"/>
<dbReference type="RefSeq" id="WP_210665094.1">
    <property type="nucleotide sequence ID" value="NZ_JAGFBV010000003.1"/>
</dbReference>